<dbReference type="AlphaFoldDB" id="A0A511NBJ5"/>
<evidence type="ECO:0000313" key="1">
    <source>
        <dbReference type="EMBL" id="GEM50195.1"/>
    </source>
</evidence>
<proteinExistence type="predicted"/>
<evidence type="ECO:0000313" key="2">
    <source>
        <dbReference type="Proteomes" id="UP000321306"/>
    </source>
</evidence>
<keyword evidence="2" id="KW-1185">Reference proteome</keyword>
<sequence length="111" mass="13285">MYDPAMIKKDLIDYLNEYWPRKGEEYIVSASDRYTDLAEPQQKVIPPDFVLEILSVIVQYEVYRQEGEIRIMLAIGGLTQDWKMIPKARICYAHMRYNLNFSMFDIDLYYN</sequence>
<reference evidence="1 2" key="1">
    <citation type="submission" date="2019-07" db="EMBL/GenBank/DDBJ databases">
        <title>Whole genome shotgun sequence of Deinococcus cellulosilyticus NBRC 106333.</title>
        <authorList>
            <person name="Hosoyama A."/>
            <person name="Uohara A."/>
            <person name="Ohji S."/>
            <person name="Ichikawa N."/>
        </authorList>
    </citation>
    <scope>NUCLEOTIDE SEQUENCE [LARGE SCALE GENOMIC DNA]</scope>
    <source>
        <strain evidence="1 2">NBRC 106333</strain>
    </source>
</reference>
<protein>
    <submittedName>
        <fullName evidence="1">Uncharacterized protein</fullName>
    </submittedName>
</protein>
<dbReference type="EMBL" id="BJXB01000077">
    <property type="protein sequence ID" value="GEM50195.1"/>
    <property type="molecule type" value="Genomic_DNA"/>
</dbReference>
<accession>A0A511NBJ5</accession>
<gene>
    <name evidence="1" type="ORF">DC3_58300</name>
</gene>
<name>A0A511NBJ5_DEIC1</name>
<organism evidence="1 2">
    <name type="scientific">Deinococcus cellulosilyticus (strain DSM 18568 / NBRC 106333 / KACC 11606 / 5516J-15)</name>
    <dbReference type="NCBI Taxonomy" id="1223518"/>
    <lineage>
        <taxon>Bacteria</taxon>
        <taxon>Thermotogati</taxon>
        <taxon>Deinococcota</taxon>
        <taxon>Deinococci</taxon>
        <taxon>Deinococcales</taxon>
        <taxon>Deinococcaceae</taxon>
        <taxon>Deinococcus</taxon>
    </lineage>
</organism>
<dbReference type="Proteomes" id="UP000321306">
    <property type="component" value="Unassembled WGS sequence"/>
</dbReference>
<comment type="caution">
    <text evidence="1">The sequence shown here is derived from an EMBL/GenBank/DDBJ whole genome shotgun (WGS) entry which is preliminary data.</text>
</comment>